<keyword evidence="2" id="KW-0732">Signal</keyword>
<feature type="signal peptide" evidence="2">
    <location>
        <begin position="1"/>
        <end position="21"/>
    </location>
</feature>
<organism evidence="4 5">
    <name type="scientific">Mucilaginibacter paludis DSM 18603</name>
    <dbReference type="NCBI Taxonomy" id="714943"/>
    <lineage>
        <taxon>Bacteria</taxon>
        <taxon>Pseudomonadati</taxon>
        <taxon>Bacteroidota</taxon>
        <taxon>Sphingobacteriia</taxon>
        <taxon>Sphingobacteriales</taxon>
        <taxon>Sphingobacteriaceae</taxon>
        <taxon>Mucilaginibacter</taxon>
    </lineage>
</organism>
<dbReference type="Proteomes" id="UP000002774">
    <property type="component" value="Chromosome"/>
</dbReference>
<evidence type="ECO:0000313" key="4">
    <source>
        <dbReference type="EMBL" id="EHQ25216.1"/>
    </source>
</evidence>
<dbReference type="EMBL" id="CM001403">
    <property type="protein sequence ID" value="EHQ25216.1"/>
    <property type="molecule type" value="Genomic_DNA"/>
</dbReference>
<feature type="chain" id="PRO_5003558495" evidence="2">
    <location>
        <begin position="22"/>
        <end position="659"/>
    </location>
</feature>
<dbReference type="PANTHER" id="PTHR42852">
    <property type="entry name" value="THIOL:DISULFIDE INTERCHANGE PROTEIN DSBE"/>
    <property type="match status" value="1"/>
</dbReference>
<gene>
    <name evidence="4" type="ORF">Mucpa_1043</name>
</gene>
<dbReference type="eggNOG" id="COG0526">
    <property type="taxonomic scope" value="Bacteria"/>
</dbReference>
<dbReference type="AlphaFoldDB" id="H1YE38"/>
<accession>H1YE38</accession>
<dbReference type="HOGENOM" id="CLU_028105_0_0_10"/>
<dbReference type="Gene3D" id="3.40.30.10">
    <property type="entry name" value="Glutaredoxin"/>
    <property type="match status" value="1"/>
</dbReference>
<name>H1YE38_9SPHI</name>
<evidence type="ECO:0000256" key="2">
    <source>
        <dbReference type="SAM" id="SignalP"/>
    </source>
</evidence>
<dbReference type="PROSITE" id="PS51352">
    <property type="entry name" value="THIOREDOXIN_2"/>
    <property type="match status" value="1"/>
</dbReference>
<sequence>MNSIKLGLLGVALAATSTLRAQSKTFTFEPQRPLPGQGVLITYNPAGTPLAGKKDVHAVVYAYSNYAWHTSNLNMTPSAGKFGATLQLDKNAGMVTLKFVAGDSTDNNHDLSYTIMALDPKVPAYDAPGAYAGWGLLRAERFGYGIPGYFKSPKITDTAFYYWMNNEITRHPKEASEAVAVPFAKGVYAYQGQAGVKRINNVIAFLCQRGGEGNLIKVREIYAQVLRQKTSVDSLEEIMMKQYPHGNVAALRAYNKLNYERDVNKKIALSEQFLTDFPMAKADVKFDDDNRISYPTVYQNIVVLNVLNKNFDILNKYVASMPYYAVIGTYYKIIQIAHNRKDQTDETLYPYAKLLVDRMESFRNQKPEEYWYLSPSEWQQQFEKDLVNSLLITHVNLLKNVGQFDQALQYALEAQQTLKYKRANLNNDEVFLLNKKGQTAQVNDVLIKSMYENQSTPEMIEMLKANYIKQYKTEDGFDQYLESLKNVALSVASTAKMEMVKKDFPDWSMYDADDKLIKFADLRGKTIVMDFWATWCVPCKASFPGMKLAVEKYKNDPNVVFYFVDTEERTADYKEQVKKYIKDNNYPFHILFDNKLKGGAITEEVYNRMCKAFGISGIPQKLVIDKNGKLRFIAVGYKGSASELADEMSAMIEMTKKAD</sequence>
<keyword evidence="5" id="KW-1185">Reference proteome</keyword>
<dbReference type="PROSITE" id="PS00194">
    <property type="entry name" value="THIOREDOXIN_1"/>
    <property type="match status" value="1"/>
</dbReference>
<dbReference type="InterPro" id="IPR036249">
    <property type="entry name" value="Thioredoxin-like_sf"/>
</dbReference>
<dbReference type="CDD" id="cd02966">
    <property type="entry name" value="TlpA_like_family"/>
    <property type="match status" value="1"/>
</dbReference>
<dbReference type="STRING" id="714943.Mucpa_1043"/>
<dbReference type="Pfam" id="PF00578">
    <property type="entry name" value="AhpC-TSA"/>
    <property type="match status" value="1"/>
</dbReference>
<keyword evidence="1" id="KW-0676">Redox-active center</keyword>
<dbReference type="RefSeq" id="WP_008504891.1">
    <property type="nucleotide sequence ID" value="NZ_CM001403.1"/>
</dbReference>
<proteinExistence type="predicted"/>
<dbReference type="InterPro" id="IPR000866">
    <property type="entry name" value="AhpC/TSA"/>
</dbReference>
<feature type="domain" description="Thioredoxin" evidence="3">
    <location>
        <begin position="498"/>
        <end position="657"/>
    </location>
</feature>
<evidence type="ECO:0000256" key="1">
    <source>
        <dbReference type="ARBA" id="ARBA00023284"/>
    </source>
</evidence>
<dbReference type="InterPro" id="IPR050553">
    <property type="entry name" value="Thioredoxin_ResA/DsbE_sf"/>
</dbReference>
<dbReference type="OrthoDB" id="634996at2"/>
<dbReference type="GO" id="GO:0016209">
    <property type="term" value="F:antioxidant activity"/>
    <property type="evidence" value="ECO:0007669"/>
    <property type="project" value="InterPro"/>
</dbReference>
<evidence type="ECO:0000259" key="3">
    <source>
        <dbReference type="PROSITE" id="PS51352"/>
    </source>
</evidence>
<dbReference type="InterPro" id="IPR017937">
    <property type="entry name" value="Thioredoxin_CS"/>
</dbReference>
<dbReference type="PANTHER" id="PTHR42852:SF13">
    <property type="entry name" value="PROTEIN DIPZ"/>
    <property type="match status" value="1"/>
</dbReference>
<reference evidence="4" key="1">
    <citation type="submission" date="2011-09" db="EMBL/GenBank/DDBJ databases">
        <title>The permanent draft genome of Mucilaginibacter paludis DSM 18603.</title>
        <authorList>
            <consortium name="US DOE Joint Genome Institute (JGI-PGF)"/>
            <person name="Lucas S."/>
            <person name="Han J."/>
            <person name="Lapidus A."/>
            <person name="Bruce D."/>
            <person name="Goodwin L."/>
            <person name="Pitluck S."/>
            <person name="Peters L."/>
            <person name="Kyrpides N."/>
            <person name="Mavromatis K."/>
            <person name="Ivanova N."/>
            <person name="Mikhailova N."/>
            <person name="Held B."/>
            <person name="Detter J.C."/>
            <person name="Tapia R."/>
            <person name="Han C."/>
            <person name="Land M."/>
            <person name="Hauser L."/>
            <person name="Markowitz V."/>
            <person name="Cheng J.-F."/>
            <person name="Hugenholtz P."/>
            <person name="Woyke T."/>
            <person name="Wu D."/>
            <person name="Tindall B."/>
            <person name="Brambilla E."/>
            <person name="Klenk H.-P."/>
            <person name="Eisen J.A."/>
        </authorList>
    </citation>
    <scope>NUCLEOTIDE SEQUENCE [LARGE SCALE GENOMIC DNA]</scope>
    <source>
        <strain evidence="4">DSM 18603</strain>
    </source>
</reference>
<dbReference type="SUPFAM" id="SSF52833">
    <property type="entry name" value="Thioredoxin-like"/>
    <property type="match status" value="1"/>
</dbReference>
<protein>
    <submittedName>
        <fullName evidence="4">Alkyl hydroperoxide reductase/ Thiol specific antioxidant/ Mal allergen</fullName>
    </submittedName>
</protein>
<dbReference type="GO" id="GO:0016491">
    <property type="term" value="F:oxidoreductase activity"/>
    <property type="evidence" value="ECO:0007669"/>
    <property type="project" value="InterPro"/>
</dbReference>
<evidence type="ECO:0000313" key="5">
    <source>
        <dbReference type="Proteomes" id="UP000002774"/>
    </source>
</evidence>
<dbReference type="InterPro" id="IPR013766">
    <property type="entry name" value="Thioredoxin_domain"/>
</dbReference>